<sequence length="153" mass="17014">MSRRVSAPRDRCLELERVIADRARSGSLGVDDALKLFDELLPHARPASVRAFNHLLTVVARARCSSTSELAVSLFKRMARASSNKVAPDLCTYSILIGCFGCMGHLEYCFAAFGLILKTGWRVSNIVINQLLNGLCDMKRVDEAMDILLRRMP</sequence>
<dbReference type="EMBL" id="CAJGYO010000010">
    <property type="protein sequence ID" value="CAD6258418.1"/>
    <property type="molecule type" value="Genomic_DNA"/>
</dbReference>
<dbReference type="OrthoDB" id="185373at2759"/>
<evidence type="ECO:0000256" key="2">
    <source>
        <dbReference type="ARBA" id="ARBA00022737"/>
    </source>
</evidence>
<keyword evidence="2" id="KW-0677">Repeat</keyword>
<dbReference type="Gene3D" id="1.25.40.10">
    <property type="entry name" value="Tetratricopeptide repeat domain"/>
    <property type="match status" value="1"/>
</dbReference>
<evidence type="ECO:0000313" key="5">
    <source>
        <dbReference type="Proteomes" id="UP000604825"/>
    </source>
</evidence>
<evidence type="ECO:0000313" key="4">
    <source>
        <dbReference type="EMBL" id="CAD6258418.1"/>
    </source>
</evidence>
<dbReference type="NCBIfam" id="TIGR00756">
    <property type="entry name" value="PPR"/>
    <property type="match status" value="1"/>
</dbReference>
<comment type="similarity">
    <text evidence="1">Belongs to the PPR family. P subfamily.</text>
</comment>
<evidence type="ECO:0000256" key="3">
    <source>
        <dbReference type="ARBA" id="ARBA00022946"/>
    </source>
</evidence>
<keyword evidence="3" id="KW-0809">Transit peptide</keyword>
<proteinExistence type="inferred from homology"/>
<dbReference type="PANTHER" id="PTHR47941">
    <property type="entry name" value="PENTATRICOPEPTIDE REPEAT-CONTAINING PROTEIN 3, MITOCHONDRIAL"/>
    <property type="match status" value="1"/>
</dbReference>
<dbReference type="InterPro" id="IPR002885">
    <property type="entry name" value="PPR_rpt"/>
</dbReference>
<name>A0A811QGU0_9POAL</name>
<evidence type="ECO:0000256" key="1">
    <source>
        <dbReference type="ARBA" id="ARBA00007626"/>
    </source>
</evidence>
<dbReference type="Pfam" id="PF01535">
    <property type="entry name" value="PPR"/>
    <property type="match status" value="1"/>
</dbReference>
<evidence type="ECO:0008006" key="6">
    <source>
        <dbReference type="Google" id="ProtNLM"/>
    </source>
</evidence>
<dbReference type="Pfam" id="PF13812">
    <property type="entry name" value="PPR_3"/>
    <property type="match status" value="1"/>
</dbReference>
<keyword evidence="5" id="KW-1185">Reference proteome</keyword>
<dbReference type="AlphaFoldDB" id="A0A811QGU0"/>
<dbReference type="InterPro" id="IPR011990">
    <property type="entry name" value="TPR-like_helical_dom_sf"/>
</dbReference>
<accession>A0A811QGU0</accession>
<dbReference type="Proteomes" id="UP000604825">
    <property type="component" value="Unassembled WGS sequence"/>
</dbReference>
<comment type="caution">
    <text evidence="4">The sequence shown here is derived from an EMBL/GenBank/DDBJ whole genome shotgun (WGS) entry which is preliminary data.</text>
</comment>
<gene>
    <name evidence="4" type="ORF">NCGR_LOCUS41893</name>
</gene>
<organism evidence="4 5">
    <name type="scientific">Miscanthus lutarioriparius</name>
    <dbReference type="NCBI Taxonomy" id="422564"/>
    <lineage>
        <taxon>Eukaryota</taxon>
        <taxon>Viridiplantae</taxon>
        <taxon>Streptophyta</taxon>
        <taxon>Embryophyta</taxon>
        <taxon>Tracheophyta</taxon>
        <taxon>Spermatophyta</taxon>
        <taxon>Magnoliopsida</taxon>
        <taxon>Liliopsida</taxon>
        <taxon>Poales</taxon>
        <taxon>Poaceae</taxon>
        <taxon>PACMAD clade</taxon>
        <taxon>Panicoideae</taxon>
        <taxon>Andropogonodae</taxon>
        <taxon>Andropogoneae</taxon>
        <taxon>Saccharinae</taxon>
        <taxon>Miscanthus</taxon>
    </lineage>
</organism>
<protein>
    <recommendedName>
        <fullName evidence="6">Pentatricopeptide repeat-containing protein</fullName>
    </recommendedName>
</protein>
<reference evidence="4" key="1">
    <citation type="submission" date="2020-10" db="EMBL/GenBank/DDBJ databases">
        <authorList>
            <person name="Han B."/>
            <person name="Lu T."/>
            <person name="Zhao Q."/>
            <person name="Huang X."/>
            <person name="Zhao Y."/>
        </authorList>
    </citation>
    <scope>NUCLEOTIDE SEQUENCE</scope>
</reference>